<keyword evidence="1" id="KW-0067">ATP-binding</keyword>
<dbReference type="GO" id="GO:0071555">
    <property type="term" value="P:cell wall organization"/>
    <property type="evidence" value="ECO:0007669"/>
    <property type="project" value="UniProtKB-KW"/>
</dbReference>
<name>A0A0G0PIU2_9BACT</name>
<protein>
    <recommendedName>
        <fullName evidence="1">Lipid II isoglutaminyl synthase (glutamine-hydrolyzing) subunit MurT</fullName>
        <ecNumber evidence="1">6.3.5.13</ecNumber>
    </recommendedName>
</protein>
<dbReference type="PANTHER" id="PTHR23135">
    <property type="entry name" value="MUR LIGASE FAMILY MEMBER"/>
    <property type="match status" value="1"/>
</dbReference>
<dbReference type="HAMAP" id="MF_02214">
    <property type="entry name" value="Lipid_II_synth_MurT"/>
    <property type="match status" value="1"/>
</dbReference>
<accession>A0A0G0PIU2</accession>
<comment type="caution">
    <text evidence="4">The sequence shown here is derived from an EMBL/GenBank/DDBJ whole genome shotgun (WGS) entry which is preliminary data.</text>
</comment>
<dbReference type="InterPro" id="IPR043703">
    <property type="entry name" value="Lipid_II_synth_MurT"/>
</dbReference>
<evidence type="ECO:0000313" key="5">
    <source>
        <dbReference type="Proteomes" id="UP000034893"/>
    </source>
</evidence>
<feature type="binding site" evidence="1">
    <location>
        <position position="213"/>
    </location>
    <ligand>
        <name>Zn(2+)</name>
        <dbReference type="ChEBI" id="CHEBI:29105"/>
    </ligand>
</feature>
<dbReference type="PATRIC" id="fig|1618414.3.peg.513"/>
<comment type="function">
    <text evidence="1">The lipid II isoglutaminyl synthase complex catalyzes the formation of alpha-D-isoglutamine in the cell wall lipid II stem peptide. The MurT subunit catalyzes the ATP-dependent amidation of D-glutamate residue of lipid II, converting it to an isoglutamine residue.</text>
</comment>
<dbReference type="PANTHER" id="PTHR23135:SF7">
    <property type="entry name" value="LIPID II ISOGLUTAMINYL SYNTHASE (GLUTAMINE-HYDROLYZING) SUBUNIT MURT"/>
    <property type="match status" value="1"/>
</dbReference>
<dbReference type="GO" id="GO:0009252">
    <property type="term" value="P:peptidoglycan biosynthetic process"/>
    <property type="evidence" value="ECO:0007669"/>
    <property type="project" value="UniProtKB-UniRule"/>
</dbReference>
<proteinExistence type="inferred from homology"/>
<gene>
    <name evidence="1" type="primary">murT</name>
    <name evidence="4" type="ORF">UT12_C0019G0015</name>
</gene>
<dbReference type="Pfam" id="PF08245">
    <property type="entry name" value="Mur_ligase_M"/>
    <property type="match status" value="1"/>
</dbReference>
<comment type="similarity">
    <text evidence="1">Belongs to the MurCDEF family. MurT subfamily.</text>
</comment>
<keyword evidence="1" id="KW-0436">Ligase</keyword>
<dbReference type="EC" id="6.3.5.13" evidence="1"/>
<feature type="active site" evidence="1">
    <location>
        <position position="376"/>
    </location>
</feature>
<dbReference type="Pfam" id="PF08353">
    <property type="entry name" value="MurT_C"/>
    <property type="match status" value="1"/>
</dbReference>
<keyword evidence="1" id="KW-0573">Peptidoglycan synthesis</keyword>
<keyword evidence="1" id="KW-0862">Zinc</keyword>
<keyword evidence="1" id="KW-0547">Nucleotide-binding</keyword>
<feature type="binding site" evidence="1">
    <location>
        <position position="235"/>
    </location>
    <ligand>
        <name>Zn(2+)</name>
        <dbReference type="ChEBI" id="CHEBI:29105"/>
    </ligand>
</feature>
<comment type="catalytic activity">
    <reaction evidence="1">
        <text>beta-D-GlcNAc-(1-&gt;4)-Mur2Ac(oyl-L-Ala-gamma-D-Glu-L-Lys-D-Ala-D-Ala)-di-trans,octa-cis-undecaprenyl diphosphate + L-glutamine + ATP + H2O = beta-D-GlcNAc-(1-&gt;4)-Mur2Ac(oyl-L-Ala-D-isoglutaminyl-L-Lys-D-Ala-D-Ala)-di-trans,octa-cis-undecaprenyl diphosphate + L-glutamate + ADP + phosphate + H(+)</text>
        <dbReference type="Rhea" id="RHEA:57928"/>
        <dbReference type="ChEBI" id="CHEBI:15377"/>
        <dbReference type="ChEBI" id="CHEBI:15378"/>
        <dbReference type="ChEBI" id="CHEBI:29985"/>
        <dbReference type="ChEBI" id="CHEBI:30616"/>
        <dbReference type="ChEBI" id="CHEBI:43474"/>
        <dbReference type="ChEBI" id="CHEBI:58359"/>
        <dbReference type="ChEBI" id="CHEBI:60033"/>
        <dbReference type="ChEBI" id="CHEBI:62233"/>
        <dbReference type="ChEBI" id="CHEBI:456216"/>
        <dbReference type="EC" id="6.3.5.13"/>
    </reaction>
</comment>
<feature type="binding site" evidence="1">
    <location>
        <position position="216"/>
    </location>
    <ligand>
        <name>Zn(2+)</name>
        <dbReference type="ChEBI" id="CHEBI:29105"/>
    </ligand>
</feature>
<feature type="domain" description="Lipid II isoglutaminyl synthase (glutamine-hydrolyzing) subunit MurT C-terminal" evidence="3">
    <location>
        <begin position="341"/>
        <end position="451"/>
    </location>
</feature>
<keyword evidence="1" id="KW-0133">Cell shape</keyword>
<keyword evidence="1" id="KW-0479">Metal-binding</keyword>
<comment type="catalytic activity">
    <reaction evidence="1">
        <text>beta-D-GlcNAc-(1-&gt;4)-Mur2Ac(oyl-L-Ala-gamma-D-Glu-L-Lys-D-Ala-D-Ala)-di-trans,octa-cis-undecaprenyl diphosphate + ATP = beta-D-GlcNAc-(1-&gt;4)-Mur2Ac(oyl-L-Ala-gamma-D-O-P-Glu-L-Lys-D-Ala-D-Ala)-di-trans,octa-cis-undecaprenyl diphosphate + ADP</text>
        <dbReference type="Rhea" id="RHEA:59488"/>
        <dbReference type="ChEBI" id="CHEBI:30616"/>
        <dbReference type="ChEBI" id="CHEBI:60033"/>
        <dbReference type="ChEBI" id="CHEBI:143132"/>
        <dbReference type="ChEBI" id="CHEBI:456216"/>
    </reaction>
</comment>
<comment type="subunit">
    <text evidence="1">Forms a heterodimer with GatD.</text>
</comment>
<evidence type="ECO:0000259" key="3">
    <source>
        <dbReference type="Pfam" id="PF08353"/>
    </source>
</evidence>
<feature type="binding site" evidence="1">
    <location>
        <position position="238"/>
    </location>
    <ligand>
        <name>Zn(2+)</name>
        <dbReference type="ChEBI" id="CHEBI:29105"/>
    </ligand>
</feature>
<dbReference type="SUPFAM" id="SSF53623">
    <property type="entry name" value="MurD-like peptide ligases, catalytic domain"/>
    <property type="match status" value="1"/>
</dbReference>
<dbReference type="Proteomes" id="UP000034893">
    <property type="component" value="Unassembled WGS sequence"/>
</dbReference>
<evidence type="ECO:0000259" key="2">
    <source>
        <dbReference type="Pfam" id="PF08245"/>
    </source>
</evidence>
<evidence type="ECO:0000313" key="4">
    <source>
        <dbReference type="EMBL" id="KKQ89246.1"/>
    </source>
</evidence>
<dbReference type="UniPathway" id="UPA00219"/>
<dbReference type="InterPro" id="IPR013221">
    <property type="entry name" value="Mur_ligase_cen"/>
</dbReference>
<feature type="domain" description="Mur ligase central" evidence="2">
    <location>
        <begin position="57"/>
        <end position="205"/>
    </location>
</feature>
<dbReference type="GO" id="GO:0016881">
    <property type="term" value="F:acid-amino acid ligase activity"/>
    <property type="evidence" value="ECO:0007669"/>
    <property type="project" value="InterPro"/>
</dbReference>
<dbReference type="GO" id="GO:0008270">
    <property type="term" value="F:zinc ion binding"/>
    <property type="evidence" value="ECO:0007669"/>
    <property type="project" value="UniProtKB-UniRule"/>
</dbReference>
<dbReference type="EMBL" id="LBVP01000019">
    <property type="protein sequence ID" value="KKQ89246.1"/>
    <property type="molecule type" value="Genomic_DNA"/>
</dbReference>
<dbReference type="InterPro" id="IPR013564">
    <property type="entry name" value="MurT_C"/>
</dbReference>
<dbReference type="GO" id="GO:0008360">
    <property type="term" value="P:regulation of cell shape"/>
    <property type="evidence" value="ECO:0007669"/>
    <property type="project" value="UniProtKB-KW"/>
</dbReference>
<reference evidence="4 5" key="1">
    <citation type="journal article" date="2015" name="Nature">
        <title>rRNA introns, odd ribosomes, and small enigmatic genomes across a large radiation of phyla.</title>
        <authorList>
            <person name="Brown C.T."/>
            <person name="Hug L.A."/>
            <person name="Thomas B.C."/>
            <person name="Sharon I."/>
            <person name="Castelle C.J."/>
            <person name="Singh A."/>
            <person name="Wilkins M.J."/>
            <person name="Williams K.H."/>
            <person name="Banfield J.F."/>
        </authorList>
    </citation>
    <scope>NUCLEOTIDE SEQUENCE [LARGE SCALE GENOMIC DNA]</scope>
</reference>
<dbReference type="AlphaFoldDB" id="A0A0G0PIU2"/>
<evidence type="ECO:0000256" key="1">
    <source>
        <dbReference type="HAMAP-Rule" id="MF_02214"/>
    </source>
</evidence>
<keyword evidence="1" id="KW-0961">Cell wall biogenesis/degradation</keyword>
<comment type="pathway">
    <text evidence="1">Cell wall biogenesis; peptidoglycan biosynthesis.</text>
</comment>
<dbReference type="InterPro" id="IPR036565">
    <property type="entry name" value="Mur-like_cat_sf"/>
</dbReference>
<comment type="catalytic activity">
    <reaction evidence="1">
        <text>beta-D-GlcNAc-(1-&gt;4)-Mur2Ac(oyl-L-Ala-gamma-D-O-P-Glu-L-Lys-D-Ala-D-Ala)-di-trans,octa-cis-undecaprenyl diphosphate + NH4(+) = beta-D-GlcNAc-(1-&gt;4)-Mur2Ac(oyl-L-Ala-D-isoglutaminyl-L-Lys-D-Ala-D-Ala)-di-trans,octa-cis-undecaprenyl diphosphate + phosphate + H(+)</text>
        <dbReference type="Rhea" id="RHEA:57932"/>
        <dbReference type="ChEBI" id="CHEBI:15378"/>
        <dbReference type="ChEBI" id="CHEBI:28938"/>
        <dbReference type="ChEBI" id="CHEBI:43474"/>
        <dbReference type="ChEBI" id="CHEBI:62233"/>
        <dbReference type="ChEBI" id="CHEBI:143132"/>
    </reaction>
</comment>
<dbReference type="GO" id="GO:0140282">
    <property type="term" value="F:carbon-nitrogen ligase activity on lipid II"/>
    <property type="evidence" value="ECO:0007669"/>
    <property type="project" value="UniProtKB-UniRule"/>
</dbReference>
<dbReference type="GO" id="GO:0005524">
    <property type="term" value="F:ATP binding"/>
    <property type="evidence" value="ECO:0007669"/>
    <property type="project" value="UniProtKB-UniRule"/>
</dbReference>
<dbReference type="Gene3D" id="3.40.1190.10">
    <property type="entry name" value="Mur-like, catalytic domain"/>
    <property type="match status" value="1"/>
</dbReference>
<organism evidence="4 5">
    <name type="scientific">Candidatus Curtissbacteria bacterium GW2011_GWC2_38_9</name>
    <dbReference type="NCBI Taxonomy" id="1618414"/>
    <lineage>
        <taxon>Bacteria</taxon>
        <taxon>Candidatus Curtissiibacteriota</taxon>
    </lineage>
</organism>
<sequence>MDLKLLLAIFAGKLIALIIRIFGKTGATTAPGLFALKVDPQLVKKLSKQIQSGSIIISGTNGKTTTTRLISTILSKKYNIIHNRAGSNLLRGIASTLTSKSSLIGKLKSNLAIWEVDEATLPEAIENTAPKIIVLLNLFRDQLDRYGEVDSIRTKWQKSLSRLPKSSTLILNADDPGISFLTKSFRGKVIYFGIYDKQIDLPKIANVADIKHCLNCQSSLKYTALLSAHMGHYTCPNCTFKRPNPNITASNLIFNPNFSTTANLTIDYSPFTLFDSSKIRSRIHYNLPGLYNVYNVLAALCIANIFKIDHKISKDAIEKYTSAFGRFQKIKINNKNIIIFLIKNPAGANEVIRILGQKDKLNLLLILNDNIADGRDVSWIWDTDWELLTSKTKKVQIAGTRAWDLATRLKYAGYKLSKNNIYRKIYYSIKQALKNMNKKDTLLVLPTYTAMLEVQKSLNKMGGKTQWQNQ</sequence>